<reference evidence="18 19" key="1">
    <citation type="submission" date="2018-08" db="EMBL/GenBank/DDBJ databases">
        <title>Sequencing the genomes of 1000 actinobacteria strains.</title>
        <authorList>
            <person name="Klenk H.-P."/>
        </authorList>
    </citation>
    <scope>NUCLEOTIDE SEQUENCE [LARGE SCALE GENOMIC DNA]</scope>
    <source>
        <strain evidence="18 19">DSM 22967</strain>
    </source>
</reference>
<dbReference type="GO" id="GO:0050380">
    <property type="term" value="F:undecaprenyl-diphosphatase activity"/>
    <property type="evidence" value="ECO:0007669"/>
    <property type="project" value="UniProtKB-UniRule"/>
</dbReference>
<dbReference type="GO" id="GO:0005886">
    <property type="term" value="C:plasma membrane"/>
    <property type="evidence" value="ECO:0007669"/>
    <property type="project" value="UniProtKB-SubCell"/>
</dbReference>
<keyword evidence="10 17" id="KW-1133">Transmembrane helix</keyword>
<evidence type="ECO:0000256" key="2">
    <source>
        <dbReference type="ARBA" id="ARBA00010621"/>
    </source>
</evidence>
<dbReference type="GO" id="GO:0009252">
    <property type="term" value="P:peptidoglycan biosynthetic process"/>
    <property type="evidence" value="ECO:0007669"/>
    <property type="project" value="UniProtKB-KW"/>
</dbReference>
<dbReference type="GO" id="GO:0071555">
    <property type="term" value="P:cell wall organization"/>
    <property type="evidence" value="ECO:0007669"/>
    <property type="project" value="UniProtKB-KW"/>
</dbReference>
<evidence type="ECO:0000256" key="13">
    <source>
        <dbReference type="ARBA" id="ARBA00023316"/>
    </source>
</evidence>
<comment type="catalytic activity">
    <reaction evidence="16 17">
        <text>di-trans,octa-cis-undecaprenyl diphosphate + H2O = di-trans,octa-cis-undecaprenyl phosphate + phosphate + H(+)</text>
        <dbReference type="Rhea" id="RHEA:28094"/>
        <dbReference type="ChEBI" id="CHEBI:15377"/>
        <dbReference type="ChEBI" id="CHEBI:15378"/>
        <dbReference type="ChEBI" id="CHEBI:43474"/>
        <dbReference type="ChEBI" id="CHEBI:58405"/>
        <dbReference type="ChEBI" id="CHEBI:60392"/>
        <dbReference type="EC" id="3.6.1.27"/>
    </reaction>
</comment>
<keyword evidence="8 17" id="KW-0133">Cell shape</keyword>
<evidence type="ECO:0000256" key="7">
    <source>
        <dbReference type="ARBA" id="ARBA00022801"/>
    </source>
</evidence>
<protein>
    <recommendedName>
        <fullName evidence="4 17">Undecaprenyl-diphosphatase</fullName>
        <ecNumber evidence="3 17">3.6.1.27</ecNumber>
    </recommendedName>
    <alternativeName>
        <fullName evidence="15 17">Bacitracin resistance protein</fullName>
    </alternativeName>
    <alternativeName>
        <fullName evidence="14 17">Undecaprenyl pyrophosphate phosphatase</fullName>
    </alternativeName>
</protein>
<keyword evidence="5 17" id="KW-1003">Cell membrane</keyword>
<keyword evidence="11 17" id="KW-0472">Membrane</keyword>
<feature type="transmembrane region" description="Helical" evidence="17">
    <location>
        <begin position="88"/>
        <end position="105"/>
    </location>
</feature>
<dbReference type="PANTHER" id="PTHR30622:SF4">
    <property type="entry name" value="UNDECAPRENYL-DIPHOSPHATASE"/>
    <property type="match status" value="1"/>
</dbReference>
<keyword evidence="12 17" id="KW-0046">Antibiotic resistance</keyword>
<accession>A0A3D9UQR6</accession>
<keyword evidence="7 17" id="KW-0378">Hydrolase</keyword>
<keyword evidence="13 17" id="KW-0961">Cell wall biogenesis/degradation</keyword>
<sequence length="279" mass="29847">MNFFQAVVLGLVQGLTEFLPISSSAHQLIVSRLFFDNDGGGAAFTAVTQLGTETAVLVYFWRDIVRIVKAWALSLVGKVPRSDPDARMGWWVIIGTIPIGVLGVVLKDAIHGPVRNLWVTATMLLVFALIIAVADSTASQRKTLNDLNAADGVKFGLFQACALIPGVSRSGGTIAGGLFMGYRREDAARYSFLLAVPAVLASGFFELLDIAGKPNPDGWTPIVIATVLAGIVGYAVIAWLMRYISTHDFKPFVFYRIALAVILFALLGFGVIDSGAPTA</sequence>
<dbReference type="InterPro" id="IPR003824">
    <property type="entry name" value="UppP"/>
</dbReference>
<evidence type="ECO:0000256" key="8">
    <source>
        <dbReference type="ARBA" id="ARBA00022960"/>
    </source>
</evidence>
<evidence type="ECO:0000256" key="10">
    <source>
        <dbReference type="ARBA" id="ARBA00022989"/>
    </source>
</evidence>
<keyword evidence="19" id="KW-1185">Reference proteome</keyword>
<feature type="transmembrane region" description="Helical" evidence="17">
    <location>
        <begin position="41"/>
        <end position="61"/>
    </location>
</feature>
<comment type="subcellular location">
    <subcellularLocation>
        <location evidence="1 17">Cell membrane</location>
        <topology evidence="1 17">Multi-pass membrane protein</topology>
    </subcellularLocation>
</comment>
<comment type="function">
    <text evidence="17">Catalyzes the dephosphorylation of undecaprenyl diphosphate (UPP). Confers resistance to bacitracin.</text>
</comment>
<evidence type="ECO:0000256" key="12">
    <source>
        <dbReference type="ARBA" id="ARBA00023251"/>
    </source>
</evidence>
<dbReference type="OrthoDB" id="9808289at2"/>
<organism evidence="18 19">
    <name type="scientific">Calidifontibacter indicus</name>
    <dbReference type="NCBI Taxonomy" id="419650"/>
    <lineage>
        <taxon>Bacteria</taxon>
        <taxon>Bacillati</taxon>
        <taxon>Actinomycetota</taxon>
        <taxon>Actinomycetes</taxon>
        <taxon>Micrococcales</taxon>
        <taxon>Dermacoccaceae</taxon>
        <taxon>Calidifontibacter</taxon>
    </lineage>
</organism>
<evidence type="ECO:0000256" key="1">
    <source>
        <dbReference type="ARBA" id="ARBA00004651"/>
    </source>
</evidence>
<evidence type="ECO:0000256" key="14">
    <source>
        <dbReference type="ARBA" id="ARBA00032707"/>
    </source>
</evidence>
<feature type="transmembrane region" description="Helical" evidence="17">
    <location>
        <begin position="218"/>
        <end position="241"/>
    </location>
</feature>
<gene>
    <name evidence="17" type="primary">uppP</name>
    <name evidence="18" type="ORF">DFJ65_2742</name>
</gene>
<dbReference type="Pfam" id="PF02673">
    <property type="entry name" value="BacA"/>
    <property type="match status" value="1"/>
</dbReference>
<keyword evidence="6 17" id="KW-0812">Transmembrane</keyword>
<evidence type="ECO:0000256" key="3">
    <source>
        <dbReference type="ARBA" id="ARBA00012374"/>
    </source>
</evidence>
<dbReference type="EC" id="3.6.1.27" evidence="3 17"/>
<keyword evidence="9 17" id="KW-0573">Peptidoglycan synthesis</keyword>
<comment type="miscellaneous">
    <text evidence="17">Bacitracin is thought to be involved in the inhibition of peptidoglycan synthesis by sequestering undecaprenyl diphosphate, thereby reducing the pool of lipid carrier available.</text>
</comment>
<dbReference type="Proteomes" id="UP000256253">
    <property type="component" value="Unassembled WGS sequence"/>
</dbReference>
<dbReference type="NCBIfam" id="NF001392">
    <property type="entry name" value="PRK00281.2-1"/>
    <property type="match status" value="1"/>
</dbReference>
<feature type="transmembrane region" description="Helical" evidence="17">
    <location>
        <begin position="190"/>
        <end position="212"/>
    </location>
</feature>
<evidence type="ECO:0000313" key="19">
    <source>
        <dbReference type="Proteomes" id="UP000256253"/>
    </source>
</evidence>
<dbReference type="HAMAP" id="MF_01006">
    <property type="entry name" value="Undec_diphosphatase"/>
    <property type="match status" value="1"/>
</dbReference>
<evidence type="ECO:0000256" key="15">
    <source>
        <dbReference type="ARBA" id="ARBA00032932"/>
    </source>
</evidence>
<evidence type="ECO:0000256" key="4">
    <source>
        <dbReference type="ARBA" id="ARBA00021581"/>
    </source>
</evidence>
<evidence type="ECO:0000256" key="17">
    <source>
        <dbReference type="HAMAP-Rule" id="MF_01006"/>
    </source>
</evidence>
<evidence type="ECO:0000256" key="6">
    <source>
        <dbReference type="ARBA" id="ARBA00022692"/>
    </source>
</evidence>
<proteinExistence type="inferred from homology"/>
<name>A0A3D9UQR6_9MICO</name>
<dbReference type="NCBIfam" id="TIGR00753">
    <property type="entry name" value="undec_PP_bacA"/>
    <property type="match status" value="1"/>
</dbReference>
<dbReference type="RefSeq" id="WP_115923472.1">
    <property type="nucleotide sequence ID" value="NZ_QTUA01000001.1"/>
</dbReference>
<feature type="transmembrane region" description="Helical" evidence="17">
    <location>
        <begin position="253"/>
        <end position="272"/>
    </location>
</feature>
<evidence type="ECO:0000313" key="18">
    <source>
        <dbReference type="EMBL" id="REF31669.1"/>
    </source>
</evidence>
<evidence type="ECO:0000256" key="9">
    <source>
        <dbReference type="ARBA" id="ARBA00022984"/>
    </source>
</evidence>
<dbReference type="AlphaFoldDB" id="A0A3D9UQR6"/>
<dbReference type="PANTHER" id="PTHR30622">
    <property type="entry name" value="UNDECAPRENYL-DIPHOSPHATASE"/>
    <property type="match status" value="1"/>
</dbReference>
<comment type="similarity">
    <text evidence="2 17">Belongs to the UppP family.</text>
</comment>
<feature type="transmembrane region" description="Helical" evidence="17">
    <location>
        <begin position="117"/>
        <end position="134"/>
    </location>
</feature>
<dbReference type="GO" id="GO:0008360">
    <property type="term" value="P:regulation of cell shape"/>
    <property type="evidence" value="ECO:0007669"/>
    <property type="project" value="UniProtKB-KW"/>
</dbReference>
<dbReference type="GO" id="GO:0046677">
    <property type="term" value="P:response to antibiotic"/>
    <property type="evidence" value="ECO:0007669"/>
    <property type="project" value="UniProtKB-UniRule"/>
</dbReference>
<evidence type="ECO:0000256" key="16">
    <source>
        <dbReference type="ARBA" id="ARBA00047594"/>
    </source>
</evidence>
<comment type="caution">
    <text evidence="18">The sequence shown here is derived from an EMBL/GenBank/DDBJ whole genome shotgun (WGS) entry which is preliminary data.</text>
</comment>
<evidence type="ECO:0000256" key="5">
    <source>
        <dbReference type="ARBA" id="ARBA00022475"/>
    </source>
</evidence>
<evidence type="ECO:0000256" key="11">
    <source>
        <dbReference type="ARBA" id="ARBA00023136"/>
    </source>
</evidence>
<dbReference type="EMBL" id="QTUA01000001">
    <property type="protein sequence ID" value="REF31669.1"/>
    <property type="molecule type" value="Genomic_DNA"/>
</dbReference>